<reference evidence="3" key="1">
    <citation type="journal article" date="2023" name="Mol. Phylogenet. Evol.">
        <title>Genome-scale phylogeny and comparative genomics of the fungal order Sordariales.</title>
        <authorList>
            <person name="Hensen N."/>
            <person name="Bonometti L."/>
            <person name="Westerberg I."/>
            <person name="Brannstrom I.O."/>
            <person name="Guillou S."/>
            <person name="Cros-Aarteil S."/>
            <person name="Calhoun S."/>
            <person name="Haridas S."/>
            <person name="Kuo A."/>
            <person name="Mondo S."/>
            <person name="Pangilinan J."/>
            <person name="Riley R."/>
            <person name="LaButti K."/>
            <person name="Andreopoulos B."/>
            <person name="Lipzen A."/>
            <person name="Chen C."/>
            <person name="Yan M."/>
            <person name="Daum C."/>
            <person name="Ng V."/>
            <person name="Clum A."/>
            <person name="Steindorff A."/>
            <person name="Ohm R.A."/>
            <person name="Martin F."/>
            <person name="Silar P."/>
            <person name="Natvig D.O."/>
            <person name="Lalanne C."/>
            <person name="Gautier V."/>
            <person name="Ament-Velasquez S.L."/>
            <person name="Kruys A."/>
            <person name="Hutchinson M.I."/>
            <person name="Powell A.J."/>
            <person name="Barry K."/>
            <person name="Miller A.N."/>
            <person name="Grigoriev I.V."/>
            <person name="Debuchy R."/>
            <person name="Gladieux P."/>
            <person name="Hiltunen Thoren M."/>
            <person name="Johannesson H."/>
        </authorList>
    </citation>
    <scope>NUCLEOTIDE SEQUENCE</scope>
    <source>
        <strain evidence="3">PSN293</strain>
    </source>
</reference>
<name>A0AAN6XVP1_9PEZI</name>
<keyword evidence="2" id="KW-0732">Signal</keyword>
<protein>
    <submittedName>
        <fullName evidence="3">Uncharacterized protein</fullName>
    </submittedName>
</protein>
<sequence length="201" mass="22803">MSVYLHFNFSIRMSVLLFGSSIPQLVTARKETKAKLVIGFEANLETATHGTRFLRPEKAVNFPGVFTVPKEDFVIVLNFWERINPANQRRETFFSFLFFDPNHPSKGSPTRKFYSAQAHPYCFCLIMGHEKIEFYDGDIGEDGHLGLRDPVNPPPDMSSLKRIYSLKTAGLEEHNPQSINMVPRRRGGGRDTGNLGPGQRE</sequence>
<keyword evidence="4" id="KW-1185">Reference proteome</keyword>
<gene>
    <name evidence="3" type="ORF">QBC37DRAFT_127900</name>
</gene>
<feature type="signal peptide" evidence="2">
    <location>
        <begin position="1"/>
        <end position="28"/>
    </location>
</feature>
<accession>A0AAN6XVP1</accession>
<feature type="chain" id="PRO_5042983525" evidence="2">
    <location>
        <begin position="29"/>
        <end position="201"/>
    </location>
</feature>
<dbReference type="EMBL" id="MU858417">
    <property type="protein sequence ID" value="KAK4206420.1"/>
    <property type="molecule type" value="Genomic_DNA"/>
</dbReference>
<evidence type="ECO:0000256" key="2">
    <source>
        <dbReference type="SAM" id="SignalP"/>
    </source>
</evidence>
<evidence type="ECO:0000313" key="3">
    <source>
        <dbReference type="EMBL" id="KAK4206420.1"/>
    </source>
</evidence>
<reference evidence="3" key="2">
    <citation type="submission" date="2023-05" db="EMBL/GenBank/DDBJ databases">
        <authorList>
            <consortium name="Lawrence Berkeley National Laboratory"/>
            <person name="Steindorff A."/>
            <person name="Hensen N."/>
            <person name="Bonometti L."/>
            <person name="Westerberg I."/>
            <person name="Brannstrom I.O."/>
            <person name="Guillou S."/>
            <person name="Cros-Aarteil S."/>
            <person name="Calhoun S."/>
            <person name="Haridas S."/>
            <person name="Kuo A."/>
            <person name="Mondo S."/>
            <person name="Pangilinan J."/>
            <person name="Riley R."/>
            <person name="Labutti K."/>
            <person name="Andreopoulos B."/>
            <person name="Lipzen A."/>
            <person name="Chen C."/>
            <person name="Yanf M."/>
            <person name="Daum C."/>
            <person name="Ng V."/>
            <person name="Clum A."/>
            <person name="Ohm R."/>
            <person name="Martin F."/>
            <person name="Silar P."/>
            <person name="Natvig D."/>
            <person name="Lalanne C."/>
            <person name="Gautier V."/>
            <person name="Ament-Velasquez S.L."/>
            <person name="Kruys A."/>
            <person name="Hutchinson M.I."/>
            <person name="Powell A.J."/>
            <person name="Barry K."/>
            <person name="Miller A.N."/>
            <person name="Grigoriev I.V."/>
            <person name="Debuchy R."/>
            <person name="Gladieux P."/>
            <person name="Thoren M.H."/>
            <person name="Johannesson H."/>
        </authorList>
    </citation>
    <scope>NUCLEOTIDE SEQUENCE</scope>
    <source>
        <strain evidence="3">PSN293</strain>
    </source>
</reference>
<dbReference type="Proteomes" id="UP001301769">
    <property type="component" value="Unassembled WGS sequence"/>
</dbReference>
<organism evidence="3 4">
    <name type="scientific">Rhypophila decipiens</name>
    <dbReference type="NCBI Taxonomy" id="261697"/>
    <lineage>
        <taxon>Eukaryota</taxon>
        <taxon>Fungi</taxon>
        <taxon>Dikarya</taxon>
        <taxon>Ascomycota</taxon>
        <taxon>Pezizomycotina</taxon>
        <taxon>Sordariomycetes</taxon>
        <taxon>Sordariomycetidae</taxon>
        <taxon>Sordariales</taxon>
        <taxon>Naviculisporaceae</taxon>
        <taxon>Rhypophila</taxon>
    </lineage>
</organism>
<dbReference type="AlphaFoldDB" id="A0AAN6XVP1"/>
<feature type="region of interest" description="Disordered" evidence="1">
    <location>
        <begin position="171"/>
        <end position="201"/>
    </location>
</feature>
<evidence type="ECO:0000313" key="4">
    <source>
        <dbReference type="Proteomes" id="UP001301769"/>
    </source>
</evidence>
<comment type="caution">
    <text evidence="3">The sequence shown here is derived from an EMBL/GenBank/DDBJ whole genome shotgun (WGS) entry which is preliminary data.</text>
</comment>
<proteinExistence type="predicted"/>
<evidence type="ECO:0000256" key="1">
    <source>
        <dbReference type="SAM" id="MobiDB-lite"/>
    </source>
</evidence>